<accession>A0A940YC71</accession>
<comment type="caution">
    <text evidence="3">The sequence shown here is derived from an EMBL/GenBank/DDBJ whole genome shotgun (WGS) entry which is preliminary data.</text>
</comment>
<keyword evidence="4" id="KW-1185">Reference proteome</keyword>
<keyword evidence="2" id="KW-0732">Signal</keyword>
<feature type="signal peptide" evidence="2">
    <location>
        <begin position="1"/>
        <end position="24"/>
    </location>
</feature>
<feature type="compositionally biased region" description="Polar residues" evidence="1">
    <location>
        <begin position="75"/>
        <end position="100"/>
    </location>
</feature>
<protein>
    <submittedName>
        <fullName evidence="3">Uncharacterized protein</fullName>
    </submittedName>
</protein>
<reference evidence="3" key="1">
    <citation type="submission" date="2021-04" db="EMBL/GenBank/DDBJ databases">
        <title>The genome sequence of Ideonella sp. 4Y11.</title>
        <authorList>
            <person name="Liu Y."/>
        </authorList>
    </citation>
    <scope>NUCLEOTIDE SEQUENCE</scope>
    <source>
        <strain evidence="3">4Y11</strain>
    </source>
</reference>
<evidence type="ECO:0000313" key="3">
    <source>
        <dbReference type="EMBL" id="MBQ0957485.1"/>
    </source>
</evidence>
<feature type="region of interest" description="Disordered" evidence="1">
    <location>
        <begin position="60"/>
        <end position="100"/>
    </location>
</feature>
<proteinExistence type="predicted"/>
<feature type="chain" id="PRO_5037819707" evidence="2">
    <location>
        <begin position="25"/>
        <end position="286"/>
    </location>
</feature>
<dbReference type="EMBL" id="JAGQDE010000001">
    <property type="protein sequence ID" value="MBQ0957485.1"/>
    <property type="molecule type" value="Genomic_DNA"/>
</dbReference>
<dbReference type="Proteomes" id="UP000678374">
    <property type="component" value="Unassembled WGS sequence"/>
</dbReference>
<evidence type="ECO:0000313" key="4">
    <source>
        <dbReference type="Proteomes" id="UP000678374"/>
    </source>
</evidence>
<organism evidence="3 4">
    <name type="scientific">Ideonella aquatica</name>
    <dbReference type="NCBI Taxonomy" id="2824119"/>
    <lineage>
        <taxon>Bacteria</taxon>
        <taxon>Pseudomonadati</taxon>
        <taxon>Pseudomonadota</taxon>
        <taxon>Betaproteobacteria</taxon>
        <taxon>Burkholderiales</taxon>
        <taxon>Sphaerotilaceae</taxon>
        <taxon>Ideonella</taxon>
    </lineage>
</organism>
<dbReference type="RefSeq" id="WP_210799782.1">
    <property type="nucleotide sequence ID" value="NZ_JAGQDE010000001.1"/>
</dbReference>
<dbReference type="AlphaFoldDB" id="A0A940YC71"/>
<gene>
    <name evidence="3" type="ORF">KAK06_00810</name>
</gene>
<sequence>MTSAVLRAVALPLAAWLLAGPALAATGTPVVLHALIDLTDHVTSPLGSSQLKAHLHLRTPMTRQGPAGPRAVYQQDPSARSSFEGSVQGEATTQVSGDGVSMQETLSMRAEWPTARTPGQPLVAHIVAPGDYALGEGLVAAIKLELPIHGVWQQRLNGQLQQNIHSSTILLPGCSLNSTTQAGCRWELTLTPPSTQVRDPLLRRNAQAQEVLAQQQAVEGNPDARGRLLALGSVLAVPTRWLDNGHLLLAADRAWSSSEDGSRMARHLTLTVWSANPGDEAIPASR</sequence>
<evidence type="ECO:0000256" key="1">
    <source>
        <dbReference type="SAM" id="MobiDB-lite"/>
    </source>
</evidence>
<name>A0A940YC71_9BURK</name>
<evidence type="ECO:0000256" key="2">
    <source>
        <dbReference type="SAM" id="SignalP"/>
    </source>
</evidence>